<sequence>MKKLLHINAAARGEASRTLALAQTEIERICRADPEYEVEEIDLYRNPPTFVDAYAIARRDAGVKAGDFSHPVFAEALRFRDADYIVVTAPYWDLSFPAILKAYLESVSIAGVTFEYTPSGCRGKCKAKGFSYLTTAGGTIGDNDFGWQYVNGLFSVLFGIGGGKRIARENLDL</sequence>
<evidence type="ECO:0000259" key="1">
    <source>
        <dbReference type="Pfam" id="PF02525"/>
    </source>
</evidence>
<dbReference type="Gene3D" id="3.40.50.360">
    <property type="match status" value="1"/>
</dbReference>
<dbReference type="InterPro" id="IPR050104">
    <property type="entry name" value="FMN-dep_NADH:Q_OxRdtase_AzoR1"/>
</dbReference>
<reference evidence="2" key="1">
    <citation type="submission" date="2020-10" db="EMBL/GenBank/DDBJ databases">
        <authorList>
            <person name="Gilroy R."/>
        </authorList>
    </citation>
    <scope>NUCLEOTIDE SEQUENCE</scope>
    <source>
        <strain evidence="2">23406</strain>
    </source>
</reference>
<dbReference type="EMBL" id="DVOH01000021">
    <property type="protein sequence ID" value="HIV00025.1"/>
    <property type="molecule type" value="Genomic_DNA"/>
</dbReference>
<dbReference type="InterPro" id="IPR029039">
    <property type="entry name" value="Flavoprotein-like_sf"/>
</dbReference>
<name>A0A9D1SX75_9FIRM</name>
<evidence type="ECO:0000313" key="2">
    <source>
        <dbReference type="EMBL" id="HIV00025.1"/>
    </source>
</evidence>
<dbReference type="Pfam" id="PF02525">
    <property type="entry name" value="Flavodoxin_2"/>
    <property type="match status" value="1"/>
</dbReference>
<reference evidence="2" key="2">
    <citation type="journal article" date="2021" name="PeerJ">
        <title>Extensive microbial diversity within the chicken gut microbiome revealed by metagenomics and culture.</title>
        <authorList>
            <person name="Gilroy R."/>
            <person name="Ravi A."/>
            <person name="Getino M."/>
            <person name="Pursley I."/>
            <person name="Horton D.L."/>
            <person name="Alikhan N.F."/>
            <person name="Baker D."/>
            <person name="Gharbi K."/>
            <person name="Hall N."/>
            <person name="Watson M."/>
            <person name="Adriaenssens E.M."/>
            <person name="Foster-Nyarko E."/>
            <person name="Jarju S."/>
            <person name="Secka A."/>
            <person name="Antonio M."/>
            <person name="Oren A."/>
            <person name="Chaudhuri R.R."/>
            <person name="La Ragione R."/>
            <person name="Hildebrand F."/>
            <person name="Pallen M.J."/>
        </authorList>
    </citation>
    <scope>NUCLEOTIDE SEQUENCE</scope>
    <source>
        <strain evidence="2">23406</strain>
    </source>
</reference>
<protein>
    <submittedName>
        <fullName evidence="2">NAD(P)H-dependent oxidoreductase</fullName>
    </submittedName>
</protein>
<feature type="domain" description="Flavodoxin-like fold" evidence="1">
    <location>
        <begin position="2"/>
        <end position="154"/>
    </location>
</feature>
<evidence type="ECO:0000313" key="3">
    <source>
        <dbReference type="Proteomes" id="UP000886891"/>
    </source>
</evidence>
<dbReference type="AlphaFoldDB" id="A0A9D1SX75"/>
<dbReference type="PANTHER" id="PTHR43741:SF4">
    <property type="entry name" value="FMN-DEPENDENT NADH:QUINONE OXIDOREDUCTASE"/>
    <property type="match status" value="1"/>
</dbReference>
<organism evidence="2 3">
    <name type="scientific">Candidatus Stercoripulliclostridium merdipullorum</name>
    <dbReference type="NCBI Taxonomy" id="2840952"/>
    <lineage>
        <taxon>Bacteria</taxon>
        <taxon>Bacillati</taxon>
        <taxon>Bacillota</taxon>
        <taxon>Clostridia</taxon>
        <taxon>Eubacteriales</taxon>
        <taxon>Candidatus Stercoripulliclostridium</taxon>
    </lineage>
</organism>
<dbReference type="Proteomes" id="UP000886891">
    <property type="component" value="Unassembled WGS sequence"/>
</dbReference>
<gene>
    <name evidence="2" type="ORF">IAB14_02780</name>
</gene>
<accession>A0A9D1SX75</accession>
<dbReference type="InterPro" id="IPR003680">
    <property type="entry name" value="Flavodoxin_fold"/>
</dbReference>
<proteinExistence type="predicted"/>
<dbReference type="PANTHER" id="PTHR43741">
    <property type="entry name" value="FMN-DEPENDENT NADH-AZOREDUCTASE 1"/>
    <property type="match status" value="1"/>
</dbReference>
<comment type="caution">
    <text evidence="2">The sequence shown here is derived from an EMBL/GenBank/DDBJ whole genome shotgun (WGS) entry which is preliminary data.</text>
</comment>
<dbReference type="SUPFAM" id="SSF52218">
    <property type="entry name" value="Flavoproteins"/>
    <property type="match status" value="1"/>
</dbReference>